<dbReference type="AlphaFoldDB" id="A0A5C5V4I7"/>
<feature type="region of interest" description="Disordered" evidence="1">
    <location>
        <begin position="133"/>
        <end position="157"/>
    </location>
</feature>
<keyword evidence="4" id="KW-1185">Reference proteome</keyword>
<protein>
    <recommendedName>
        <fullName evidence="5">Carboxypeptidase regulatory-like domain-containing protein</fullName>
    </recommendedName>
</protein>
<evidence type="ECO:0000256" key="2">
    <source>
        <dbReference type="SAM" id="SignalP"/>
    </source>
</evidence>
<keyword evidence="2" id="KW-0732">Signal</keyword>
<feature type="chain" id="PRO_5022796432" description="Carboxypeptidase regulatory-like domain-containing protein" evidence="2">
    <location>
        <begin position="27"/>
        <end position="157"/>
    </location>
</feature>
<accession>A0A5C5V4I7</accession>
<name>A0A5C5V4I7_9BACT</name>
<evidence type="ECO:0000313" key="3">
    <source>
        <dbReference type="EMBL" id="TWT33241.1"/>
    </source>
</evidence>
<dbReference type="EMBL" id="SJPF01000003">
    <property type="protein sequence ID" value="TWT33241.1"/>
    <property type="molecule type" value="Genomic_DNA"/>
</dbReference>
<dbReference type="Proteomes" id="UP000318878">
    <property type="component" value="Unassembled WGS sequence"/>
</dbReference>
<evidence type="ECO:0008006" key="5">
    <source>
        <dbReference type="Google" id="ProtNLM"/>
    </source>
</evidence>
<organism evidence="3 4">
    <name type="scientific">Blastopirellula retiformator</name>
    <dbReference type="NCBI Taxonomy" id="2527970"/>
    <lineage>
        <taxon>Bacteria</taxon>
        <taxon>Pseudomonadati</taxon>
        <taxon>Planctomycetota</taxon>
        <taxon>Planctomycetia</taxon>
        <taxon>Pirellulales</taxon>
        <taxon>Pirellulaceae</taxon>
        <taxon>Blastopirellula</taxon>
    </lineage>
</organism>
<gene>
    <name evidence="3" type="ORF">Enr8_30660</name>
</gene>
<proteinExistence type="predicted"/>
<evidence type="ECO:0000313" key="4">
    <source>
        <dbReference type="Proteomes" id="UP000318878"/>
    </source>
</evidence>
<feature type="signal peptide" evidence="2">
    <location>
        <begin position="1"/>
        <end position="26"/>
    </location>
</feature>
<reference evidence="3 4" key="1">
    <citation type="submission" date="2019-02" db="EMBL/GenBank/DDBJ databases">
        <title>Deep-cultivation of Planctomycetes and their phenomic and genomic characterization uncovers novel biology.</title>
        <authorList>
            <person name="Wiegand S."/>
            <person name="Jogler M."/>
            <person name="Boedeker C."/>
            <person name="Pinto D."/>
            <person name="Vollmers J."/>
            <person name="Rivas-Marin E."/>
            <person name="Kohn T."/>
            <person name="Peeters S.H."/>
            <person name="Heuer A."/>
            <person name="Rast P."/>
            <person name="Oberbeckmann S."/>
            <person name="Bunk B."/>
            <person name="Jeske O."/>
            <person name="Meyerdierks A."/>
            <person name="Storesund J.E."/>
            <person name="Kallscheuer N."/>
            <person name="Luecker S."/>
            <person name="Lage O.M."/>
            <person name="Pohl T."/>
            <person name="Merkel B.J."/>
            <person name="Hornburger P."/>
            <person name="Mueller R.-W."/>
            <person name="Bruemmer F."/>
            <person name="Labrenz M."/>
            <person name="Spormann A.M."/>
            <person name="Op Den Camp H."/>
            <person name="Overmann J."/>
            <person name="Amann R."/>
            <person name="Jetten M.S.M."/>
            <person name="Mascher T."/>
            <person name="Medema M.H."/>
            <person name="Devos D.P."/>
            <person name="Kaster A.-K."/>
            <person name="Ovreas L."/>
            <person name="Rohde M."/>
            <person name="Galperin M.Y."/>
            <person name="Jogler C."/>
        </authorList>
    </citation>
    <scope>NUCLEOTIDE SEQUENCE [LARGE SCALE GENOMIC DNA]</scope>
    <source>
        <strain evidence="3 4">Enr8</strain>
    </source>
</reference>
<comment type="caution">
    <text evidence="3">The sequence shown here is derived from an EMBL/GenBank/DDBJ whole genome shotgun (WGS) entry which is preliminary data.</text>
</comment>
<evidence type="ECO:0000256" key="1">
    <source>
        <dbReference type="SAM" id="MobiDB-lite"/>
    </source>
</evidence>
<sequence length="157" mass="16859" precursor="true">MVITPAHMLSICLSACLLLVSVGCGGDGKMEVQGVATFNGQPIEKGYVELAPVGGVGQFASADIQDGKFTLRTSPGLRQVKITAQRKIGETAPTERIPNPEPIYFQYLPAEFNSASQLQKDIQGGTLTLDLEGDELQPQKLSGSDLQRKTRQGATRR</sequence>